<evidence type="ECO:0000313" key="6">
    <source>
        <dbReference type="Proteomes" id="UP001255856"/>
    </source>
</evidence>
<dbReference type="PANTHER" id="PTHR11225">
    <property type="entry name" value="NUCLEAR PORE COMPLEX PROTEIN NUP93 NUCLEOPORIN NUP93 DEAD EYE PROTEIN"/>
    <property type="match status" value="1"/>
</dbReference>
<comment type="similarity">
    <text evidence="2 4">Belongs to the nucleoporin interacting component (NIC) family.</text>
</comment>
<keyword evidence="4" id="KW-0509">mRNA transport</keyword>
<gene>
    <name evidence="5" type="ORF">QBZ16_002078</name>
</gene>
<dbReference type="GO" id="GO:0016973">
    <property type="term" value="P:poly(A)+ mRNA export from nucleus"/>
    <property type="evidence" value="ECO:0007669"/>
    <property type="project" value="TreeGrafter"/>
</dbReference>
<proteinExistence type="inferred from homology"/>
<dbReference type="AlphaFoldDB" id="A0AAD9MMH6"/>
<accession>A0AAD9MMH6</accession>
<dbReference type="EMBL" id="JASFZW010000002">
    <property type="protein sequence ID" value="KAK2079683.1"/>
    <property type="molecule type" value="Genomic_DNA"/>
</dbReference>
<keyword evidence="4" id="KW-0472">Membrane</keyword>
<dbReference type="GO" id="GO:0005643">
    <property type="term" value="C:nuclear pore"/>
    <property type="evidence" value="ECO:0007669"/>
    <property type="project" value="UniProtKB-SubCell"/>
</dbReference>
<reference evidence="5" key="1">
    <citation type="submission" date="2021-01" db="EMBL/GenBank/DDBJ databases">
        <authorList>
            <person name="Eckstrom K.M.E."/>
        </authorList>
    </citation>
    <scope>NUCLEOTIDE SEQUENCE</scope>
    <source>
        <strain evidence="5">UVCC 0001</strain>
    </source>
</reference>
<dbReference type="GO" id="GO:0006606">
    <property type="term" value="P:protein import into nucleus"/>
    <property type="evidence" value="ECO:0007669"/>
    <property type="project" value="TreeGrafter"/>
</dbReference>
<comment type="caution">
    <text evidence="5">The sequence shown here is derived from an EMBL/GenBank/DDBJ whole genome shotgun (WGS) entry which is preliminary data.</text>
</comment>
<evidence type="ECO:0000256" key="3">
    <source>
        <dbReference type="ARBA" id="ARBA00023242"/>
    </source>
</evidence>
<sequence>MRIERDLTQVERYAQRLLTKSSRTGLGTSFDADRLLASEGVDPVMLRKMVQLYELRSRPQDVVVAASAGGVGEYVEQTQQALTVTSLRRSGLRAGRSFDRFLEASLDARWAADREALFDRAAAPGLPALPLGTVDGGDSIVAAPAGALSGAPALSARAAAYAAVARRMERVASNARAFLEREFVEHMRVAVRAQRGAAALGAAPSRQALVHAYLRVRLAPSARRRGEDTTWVRVWACLRAGFLDEAVAALQGSVHARAPGDARGEAPALAALRAAAAAARAARRRRRAAGAFAGQRLAVHAFLARSGAAADALSAAFAQALPTIEDWLWLRLGLLGGEDCRLADVQAAVTRCPASHYTHGGREPLRFVRVLLLAQLWEESVAYLARDAGARPWRLEAVYLSAALVRAGATSGAAREGADPACAAPQILHRYARELLPLDLQAALDHYALAAEAAGGSARAGAACCASCCWRAAPFASCWARAARARRPRPWQSSSRTRASARVLEAVAADCAVAGRSDEAVELYAFAGAATPRSTCSARAWPARRGPAPGGLHPALLAALPALVLAAARALAGAGRRQALAALTSYASELAPRFSQVDFKELSALNARLG</sequence>
<keyword evidence="4" id="KW-0813">Transport</keyword>
<keyword evidence="4" id="KW-0653">Protein transport</keyword>
<dbReference type="InterPro" id="IPR007231">
    <property type="entry name" value="Nucleoporin_int_Nup93/Nic96"/>
</dbReference>
<dbReference type="Pfam" id="PF04097">
    <property type="entry name" value="Nic96"/>
    <property type="match status" value="1"/>
</dbReference>
<keyword evidence="4" id="KW-0811">Translocation</keyword>
<evidence type="ECO:0000256" key="4">
    <source>
        <dbReference type="RuleBase" id="RU364035"/>
    </source>
</evidence>
<dbReference type="GO" id="GO:0017056">
    <property type="term" value="F:structural constituent of nuclear pore"/>
    <property type="evidence" value="ECO:0007669"/>
    <property type="project" value="InterPro"/>
</dbReference>
<evidence type="ECO:0000256" key="2">
    <source>
        <dbReference type="ARBA" id="ARBA00010186"/>
    </source>
</evidence>
<organism evidence="5 6">
    <name type="scientific">Prototheca wickerhamii</name>
    <dbReference type="NCBI Taxonomy" id="3111"/>
    <lineage>
        <taxon>Eukaryota</taxon>
        <taxon>Viridiplantae</taxon>
        <taxon>Chlorophyta</taxon>
        <taxon>core chlorophytes</taxon>
        <taxon>Trebouxiophyceae</taxon>
        <taxon>Chlorellales</taxon>
        <taxon>Chlorellaceae</taxon>
        <taxon>Prototheca</taxon>
    </lineage>
</organism>
<keyword evidence="4" id="KW-0906">Nuclear pore complex</keyword>
<dbReference type="Proteomes" id="UP001255856">
    <property type="component" value="Unassembled WGS sequence"/>
</dbReference>
<protein>
    <recommendedName>
        <fullName evidence="4">Nuclear pore protein</fullName>
    </recommendedName>
</protein>
<keyword evidence="6" id="KW-1185">Reference proteome</keyword>
<evidence type="ECO:0000313" key="5">
    <source>
        <dbReference type="EMBL" id="KAK2079683.1"/>
    </source>
</evidence>
<evidence type="ECO:0000256" key="1">
    <source>
        <dbReference type="ARBA" id="ARBA00004259"/>
    </source>
</evidence>
<name>A0AAD9MMH6_PROWI</name>
<dbReference type="PANTHER" id="PTHR11225:SF4">
    <property type="entry name" value="NUCLEAR PORE COMPLEX PROTEIN NUP93"/>
    <property type="match status" value="1"/>
</dbReference>
<comment type="subcellular location">
    <subcellularLocation>
        <location evidence="1">Nucleus envelope</location>
    </subcellularLocation>
    <subcellularLocation>
        <location evidence="4">Nucleus</location>
        <location evidence="4">Nuclear pore complex</location>
    </subcellularLocation>
</comment>
<keyword evidence="3 4" id="KW-0539">Nucleus</keyword>